<name>A0AAE0DCQ9_COLKA</name>
<accession>A0AAE0DCQ9</accession>
<dbReference type="AlphaFoldDB" id="A0AAE0DCQ9"/>
<protein>
    <submittedName>
        <fullName evidence="2">Uncharacterized protein</fullName>
    </submittedName>
</protein>
<dbReference type="Proteomes" id="UP001281614">
    <property type="component" value="Unassembled WGS sequence"/>
</dbReference>
<organism evidence="2 3">
    <name type="scientific">Colletotrichum kahawae</name>
    <name type="common">Coffee berry disease fungus</name>
    <dbReference type="NCBI Taxonomy" id="34407"/>
    <lineage>
        <taxon>Eukaryota</taxon>
        <taxon>Fungi</taxon>
        <taxon>Dikarya</taxon>
        <taxon>Ascomycota</taxon>
        <taxon>Pezizomycotina</taxon>
        <taxon>Sordariomycetes</taxon>
        <taxon>Hypocreomycetidae</taxon>
        <taxon>Glomerellales</taxon>
        <taxon>Glomerellaceae</taxon>
        <taxon>Colletotrichum</taxon>
        <taxon>Colletotrichum gloeosporioides species complex</taxon>
    </lineage>
</organism>
<evidence type="ECO:0000313" key="2">
    <source>
        <dbReference type="EMBL" id="KAK2771532.1"/>
    </source>
</evidence>
<comment type="caution">
    <text evidence="2">The sequence shown here is derived from an EMBL/GenBank/DDBJ whole genome shotgun (WGS) entry which is preliminary data.</text>
</comment>
<keyword evidence="3" id="KW-1185">Reference proteome</keyword>
<feature type="region of interest" description="Disordered" evidence="1">
    <location>
        <begin position="63"/>
        <end position="82"/>
    </location>
</feature>
<reference evidence="2" key="1">
    <citation type="submission" date="2023-02" db="EMBL/GenBank/DDBJ databases">
        <title>Colletotrichum kahawae CIFC_Que2 genome sequencing and assembly.</title>
        <authorList>
            <person name="Baroncelli R."/>
        </authorList>
    </citation>
    <scope>NUCLEOTIDE SEQUENCE</scope>
    <source>
        <strain evidence="2">CIFC_Que2</strain>
    </source>
</reference>
<sequence>MHHGTSRARDDSQPPTVIVISRGSAPEAQTGSSRVPLQMGGPLPELTTPTEVSSIRIVKTWTFGSRSSSDTGAPHSTASTMG</sequence>
<evidence type="ECO:0000313" key="3">
    <source>
        <dbReference type="Proteomes" id="UP001281614"/>
    </source>
</evidence>
<proteinExistence type="predicted"/>
<evidence type="ECO:0000256" key="1">
    <source>
        <dbReference type="SAM" id="MobiDB-lite"/>
    </source>
</evidence>
<gene>
    <name evidence="2" type="ORF">CKAH01_04107</name>
</gene>
<dbReference type="EMBL" id="VYYT01000079">
    <property type="protein sequence ID" value="KAK2771532.1"/>
    <property type="molecule type" value="Genomic_DNA"/>
</dbReference>
<feature type="region of interest" description="Disordered" evidence="1">
    <location>
        <begin position="1"/>
        <end position="48"/>
    </location>
</feature>